<feature type="domain" description="SET" evidence="1">
    <location>
        <begin position="8"/>
        <end position="91"/>
    </location>
</feature>
<gene>
    <name evidence="2" type="ORF">DPMN_013251</name>
</gene>
<name>A0A9D4S3I1_DREPO</name>
<organism evidence="2 3">
    <name type="scientific">Dreissena polymorpha</name>
    <name type="common">Zebra mussel</name>
    <name type="synonym">Mytilus polymorpha</name>
    <dbReference type="NCBI Taxonomy" id="45954"/>
    <lineage>
        <taxon>Eukaryota</taxon>
        <taxon>Metazoa</taxon>
        <taxon>Spiralia</taxon>
        <taxon>Lophotrochozoa</taxon>
        <taxon>Mollusca</taxon>
        <taxon>Bivalvia</taxon>
        <taxon>Autobranchia</taxon>
        <taxon>Heteroconchia</taxon>
        <taxon>Euheterodonta</taxon>
        <taxon>Imparidentia</taxon>
        <taxon>Neoheterodontei</taxon>
        <taxon>Myida</taxon>
        <taxon>Dreissenoidea</taxon>
        <taxon>Dreissenidae</taxon>
        <taxon>Dreissena</taxon>
    </lineage>
</organism>
<comment type="caution">
    <text evidence="2">The sequence shown here is derived from an EMBL/GenBank/DDBJ whole genome shotgun (WGS) entry which is preliminary data.</text>
</comment>
<dbReference type="InterPro" id="IPR046341">
    <property type="entry name" value="SET_dom_sf"/>
</dbReference>
<dbReference type="Gene3D" id="2.170.270.10">
    <property type="entry name" value="SET domain"/>
    <property type="match status" value="1"/>
</dbReference>
<reference evidence="2" key="2">
    <citation type="submission" date="2020-11" db="EMBL/GenBank/DDBJ databases">
        <authorList>
            <person name="McCartney M.A."/>
            <person name="Auch B."/>
            <person name="Kono T."/>
            <person name="Mallez S."/>
            <person name="Becker A."/>
            <person name="Gohl D.M."/>
            <person name="Silverstein K.A.T."/>
            <person name="Koren S."/>
            <person name="Bechman K.B."/>
            <person name="Herman A."/>
            <person name="Abrahante J.E."/>
            <person name="Garbe J."/>
        </authorList>
    </citation>
    <scope>NUCLEOTIDE SEQUENCE</scope>
    <source>
        <strain evidence="2">Duluth1</strain>
        <tissue evidence="2">Whole animal</tissue>
    </source>
</reference>
<dbReference type="InterPro" id="IPR001214">
    <property type="entry name" value="SET_dom"/>
</dbReference>
<reference evidence="2" key="1">
    <citation type="journal article" date="2019" name="bioRxiv">
        <title>The Genome of the Zebra Mussel, Dreissena polymorpha: A Resource for Invasive Species Research.</title>
        <authorList>
            <person name="McCartney M.A."/>
            <person name="Auch B."/>
            <person name="Kono T."/>
            <person name="Mallez S."/>
            <person name="Zhang Y."/>
            <person name="Obille A."/>
            <person name="Becker A."/>
            <person name="Abrahante J.E."/>
            <person name="Garbe J."/>
            <person name="Badalamenti J.P."/>
            <person name="Herman A."/>
            <person name="Mangelson H."/>
            <person name="Liachko I."/>
            <person name="Sullivan S."/>
            <person name="Sone E.D."/>
            <person name="Koren S."/>
            <person name="Silverstein K.A.T."/>
            <person name="Beckman K.B."/>
            <person name="Gohl D.M."/>
        </authorList>
    </citation>
    <scope>NUCLEOTIDE SEQUENCE</scope>
    <source>
        <strain evidence="2">Duluth1</strain>
        <tissue evidence="2">Whole animal</tissue>
    </source>
</reference>
<dbReference type="Proteomes" id="UP000828390">
    <property type="component" value="Unassembled WGS sequence"/>
</dbReference>
<evidence type="ECO:0000259" key="1">
    <source>
        <dbReference type="Pfam" id="PF00856"/>
    </source>
</evidence>
<evidence type="ECO:0000313" key="3">
    <source>
        <dbReference type="Proteomes" id="UP000828390"/>
    </source>
</evidence>
<evidence type="ECO:0000313" key="2">
    <source>
        <dbReference type="EMBL" id="KAH3889200.1"/>
    </source>
</evidence>
<dbReference type="EMBL" id="JAIWYP010000001">
    <property type="protein sequence ID" value="KAH3889200.1"/>
    <property type="molecule type" value="Genomic_DNA"/>
</dbReference>
<keyword evidence="3" id="KW-1185">Reference proteome</keyword>
<protein>
    <recommendedName>
        <fullName evidence="1">SET domain-containing protein</fullName>
    </recommendedName>
</protein>
<dbReference type="SUPFAM" id="SSF82199">
    <property type="entry name" value="SET domain"/>
    <property type="match status" value="1"/>
</dbReference>
<proteinExistence type="predicted"/>
<dbReference type="AlphaFoldDB" id="A0A9D4S3I1"/>
<accession>A0A9D4S3I1</accession>
<sequence>MRRERQMKSQDPRDTNYMFFLKEGKICIDVSKQCNCHSRKKFMATPGRALNHSAKRFNLKAKAVELDSTTIILLQEIRAKNKDEELLCNYGVRKGKDGEKIDWLRK</sequence>
<dbReference type="Pfam" id="PF00856">
    <property type="entry name" value="SET"/>
    <property type="match status" value="1"/>
</dbReference>